<dbReference type="SMART" id="SM00332">
    <property type="entry name" value="PP2Cc"/>
    <property type="match status" value="1"/>
</dbReference>
<dbReference type="GeneID" id="98061554"/>
<dbReference type="GO" id="GO:0004722">
    <property type="term" value="F:protein serine/threonine phosphatase activity"/>
    <property type="evidence" value="ECO:0007669"/>
    <property type="project" value="InterPro"/>
</dbReference>
<protein>
    <submittedName>
        <fullName evidence="2">Protein serine/threonine phosphatase</fullName>
    </submittedName>
</protein>
<dbReference type="KEGG" id="mpec:B9O19_00121"/>
<dbReference type="PROSITE" id="PS51746">
    <property type="entry name" value="PPM_2"/>
    <property type="match status" value="1"/>
</dbReference>
<dbReference type="OrthoDB" id="9801841at2"/>
<dbReference type="InterPro" id="IPR015655">
    <property type="entry name" value="PP2C"/>
</dbReference>
<dbReference type="InterPro" id="IPR036457">
    <property type="entry name" value="PPM-type-like_dom_sf"/>
</dbReference>
<feature type="domain" description="PPM-type phosphatase" evidence="1">
    <location>
        <begin position="5"/>
        <end position="246"/>
    </location>
</feature>
<dbReference type="Proteomes" id="UP000235589">
    <property type="component" value="Chromosome"/>
</dbReference>
<organism evidence="2 3">
    <name type="scientific">Monoglobus pectinilyticus</name>
    <dbReference type="NCBI Taxonomy" id="1981510"/>
    <lineage>
        <taxon>Bacteria</taxon>
        <taxon>Bacillati</taxon>
        <taxon>Bacillota</taxon>
        <taxon>Clostridia</taxon>
        <taxon>Monoglobales</taxon>
        <taxon>Monoglobaceae</taxon>
        <taxon>Monoglobus</taxon>
    </lineage>
</organism>
<dbReference type="AlphaFoldDB" id="A0A2K9NZ30"/>
<dbReference type="RefSeq" id="WP_102364657.1">
    <property type="nucleotide sequence ID" value="NZ_CP020991.1"/>
</dbReference>
<evidence type="ECO:0000313" key="2">
    <source>
        <dbReference type="EMBL" id="AUO18306.1"/>
    </source>
</evidence>
<dbReference type="Gene3D" id="3.60.40.10">
    <property type="entry name" value="PPM-type phosphatase domain"/>
    <property type="match status" value="1"/>
</dbReference>
<dbReference type="PANTHER" id="PTHR47992">
    <property type="entry name" value="PROTEIN PHOSPHATASE"/>
    <property type="match status" value="1"/>
</dbReference>
<evidence type="ECO:0000313" key="3">
    <source>
        <dbReference type="Proteomes" id="UP000235589"/>
    </source>
</evidence>
<gene>
    <name evidence="2" type="ORF">B9O19_00121</name>
</gene>
<accession>A0A2K9NZ30</accession>
<dbReference type="CDD" id="cd00143">
    <property type="entry name" value="PP2Cc"/>
    <property type="match status" value="1"/>
</dbReference>
<dbReference type="EMBL" id="CP020991">
    <property type="protein sequence ID" value="AUO18306.1"/>
    <property type="molecule type" value="Genomic_DNA"/>
</dbReference>
<dbReference type="InterPro" id="IPR001932">
    <property type="entry name" value="PPM-type_phosphatase-like_dom"/>
</dbReference>
<proteinExistence type="predicted"/>
<reference evidence="2 3" key="1">
    <citation type="submission" date="2017-04" db="EMBL/GenBank/DDBJ databases">
        <title>Monoglobus pectinilyticus 14 draft genome.</title>
        <authorList>
            <person name="Kim C."/>
            <person name="Rosendale D.I."/>
            <person name="Kelly W.J."/>
            <person name="Tannock G.W."/>
            <person name="Patchett M.L."/>
            <person name="Jordens J.Z."/>
        </authorList>
    </citation>
    <scope>NUCLEOTIDE SEQUENCE [LARGE SCALE GENOMIC DNA]</scope>
    <source>
        <strain evidence="2 3">14</strain>
    </source>
</reference>
<keyword evidence="3" id="KW-1185">Reference proteome</keyword>
<dbReference type="Pfam" id="PF00481">
    <property type="entry name" value="PP2C"/>
    <property type="match status" value="1"/>
</dbReference>
<dbReference type="SMART" id="SM00331">
    <property type="entry name" value="PP2C_SIG"/>
    <property type="match status" value="1"/>
</dbReference>
<dbReference type="NCBIfam" id="NF033484">
    <property type="entry name" value="Stp1_PP2C_phos"/>
    <property type="match status" value="1"/>
</dbReference>
<name>A0A2K9NZ30_9FIRM</name>
<evidence type="ECO:0000259" key="1">
    <source>
        <dbReference type="PROSITE" id="PS51746"/>
    </source>
</evidence>
<sequence>MKFDVYGVTDTGCVRQLNEDNFCICGFENNNEPGYCVVADGMGGHNAGEVASQLAIDFITESLNDILQNSENPDVPRRINDALNSANESIYKMAREDKNRNGMGTTTVICTFANGEGYIANVGDSRAYACRNDEIYQITIDHSIVEEMVANGSITREEARVHPQKNIITRAIGSEKTTKADIFEYEYKPGDSIIICSDGLSGMVEDATILKTVQDGKSSKEIADNLCELAKKNGGVDNITVIAIRIMEEESSI</sequence>
<dbReference type="SUPFAM" id="SSF81606">
    <property type="entry name" value="PP2C-like"/>
    <property type="match status" value="1"/>
</dbReference>